<dbReference type="SUPFAM" id="SSF53756">
    <property type="entry name" value="UDP-Glycosyltransferase/glycogen phosphorylase"/>
    <property type="match status" value="1"/>
</dbReference>
<protein>
    <submittedName>
        <fullName evidence="7">Uncharacterized protein</fullName>
    </submittedName>
</protein>
<feature type="transmembrane region" description="Helical" evidence="3">
    <location>
        <begin position="876"/>
        <end position="897"/>
    </location>
</feature>
<feature type="transmembrane region" description="Helical" evidence="3">
    <location>
        <begin position="535"/>
        <end position="555"/>
    </location>
</feature>
<sequence>MTRRAVLQFFSLWNQAVGALIARYRPDIFHCPDFHTAIAPWYAVPSHPSLRMLLVLHNAEYQGSISTDMITGSRLIEVASIFNLPVSLVAAHLVVEGRFNMLKAAVDFVVERQGGLGTCAVSRYYAEECHSTFSLLWKLPVIEGLDNPMLEEERPRPTTDLASKKASAKRQVQEKFGLALDPEARLFVSLGRLVRQKGVDILADITKWLLSTYPGAQLIVIGPPADGFGFYAAQKLTKLAESPEFSGRLFLHFEFMVVPEELKWAADFCLMPSRDEPFGYVDVEFAWHGAVLVGAQAGGLGKVPGFYYVAQNRENLGRLRRELRTAVSTAMAAPAAALRQMSQEAMRCSFPLKQWQQRLVSLYSDLLQGVGADTNATAGSSELISVDPSRNTFSPYQSRWPSPTENPEPPLGVQGNEFLKQELSEEELAERVKAKLSSNEALDIDAILQSIGADRDREQETCPVARWLLQPTLGTARIHWLVYVASPVSGFLTFVVVATEWGIRGSTDLPAWFKRFPWFKTVFGTGGLDPPIMNMLLFSVNALSGAIGAPIWALLARRVQPRRLLAAALLLQIPLLLTAIPIRQPTVSLAVALIFLQGLAGSGSLMFICFNFMMSIKADMSHAALRMGFLEMLRYCVTWLLTSYVFVASPSTVVGTAEAPLPAKVYWLLAPVADVALCTTLVPGVLCLFAPGPYREDRFPGWDFHLLGKRKVFLLLGLSDIIGALALFPGTCYVIWWLANGWTSESLAWISVIFAVAGAEPGSRGLSVTLLLAPASILRAVVQEEVSTFTFLGRSDVAVSICLVSLIAEGIRGSAIWAVKVRVLNSRWRLLSYGSLLLSCQSLAAMLSPFLCEWIARMHSGTFISANQKELADATVVTIVPLCLLQFIVQMLTAPYIREELGLASSSSLNRGRGANGVLGFASGAVLLYCCWFCWYLLYFVHLLCNSTL</sequence>
<dbReference type="Pfam" id="PF07690">
    <property type="entry name" value="MFS_1"/>
    <property type="match status" value="1"/>
</dbReference>
<evidence type="ECO:0000259" key="5">
    <source>
        <dbReference type="Pfam" id="PF00534"/>
    </source>
</evidence>
<evidence type="ECO:0000256" key="2">
    <source>
        <dbReference type="ARBA" id="ARBA00022679"/>
    </source>
</evidence>
<dbReference type="PANTHER" id="PTHR47182:SF5">
    <property type="entry name" value="CELL WALL ALPHA-1,3-GLUCAN SYNTHASE MOK12"/>
    <property type="match status" value="1"/>
</dbReference>
<dbReference type="InterPro" id="IPR001296">
    <property type="entry name" value="Glyco_trans_1"/>
</dbReference>
<evidence type="ECO:0000259" key="6">
    <source>
        <dbReference type="Pfam" id="PF08323"/>
    </source>
</evidence>
<comment type="caution">
    <text evidence="7">The sequence shown here is derived from an EMBL/GenBank/DDBJ whole genome shotgun (WGS) entry which is preliminary data.</text>
</comment>
<evidence type="ECO:0000256" key="1">
    <source>
        <dbReference type="ARBA" id="ARBA00022676"/>
    </source>
</evidence>
<accession>A0A813LZC5</accession>
<evidence type="ECO:0000313" key="7">
    <source>
        <dbReference type="EMBL" id="CAE8742434.1"/>
    </source>
</evidence>
<feature type="transmembrane region" description="Helical" evidence="3">
    <location>
        <begin position="588"/>
        <end position="612"/>
    </location>
</feature>
<keyword evidence="3" id="KW-0472">Membrane</keyword>
<feature type="transmembrane region" description="Helical" evidence="3">
    <location>
        <begin position="564"/>
        <end position="582"/>
    </location>
</feature>
<feature type="domain" description="Glycosyl transferase family 1" evidence="5">
    <location>
        <begin position="175"/>
        <end position="300"/>
    </location>
</feature>
<dbReference type="SUPFAM" id="SSF103473">
    <property type="entry name" value="MFS general substrate transporter"/>
    <property type="match status" value="1"/>
</dbReference>
<dbReference type="InterPro" id="IPR013534">
    <property type="entry name" value="Starch_synth_cat_dom"/>
</dbReference>
<feature type="transmembrane region" description="Helical" evidence="3">
    <location>
        <begin position="918"/>
        <end position="941"/>
    </location>
</feature>
<gene>
    <name evidence="7" type="ORF">PGLA2088_LOCUS50973</name>
</gene>
<keyword evidence="3" id="KW-1133">Transmembrane helix</keyword>
<dbReference type="InterPro" id="IPR058655">
    <property type="entry name" value="Mok11-14/Ags1-like"/>
</dbReference>
<feature type="signal peptide" evidence="4">
    <location>
        <begin position="1"/>
        <end position="18"/>
    </location>
</feature>
<evidence type="ECO:0000256" key="4">
    <source>
        <dbReference type="SAM" id="SignalP"/>
    </source>
</evidence>
<dbReference type="AlphaFoldDB" id="A0A813LZC5"/>
<evidence type="ECO:0000313" key="8">
    <source>
        <dbReference type="Proteomes" id="UP000626109"/>
    </source>
</evidence>
<dbReference type="GO" id="GO:0047657">
    <property type="term" value="F:alpha-1,3-glucan synthase activity"/>
    <property type="evidence" value="ECO:0007669"/>
    <property type="project" value="UniProtKB-EC"/>
</dbReference>
<dbReference type="Gene3D" id="3.40.50.2000">
    <property type="entry name" value="Glycogen Phosphorylase B"/>
    <property type="match status" value="2"/>
</dbReference>
<dbReference type="Pfam" id="PF08323">
    <property type="entry name" value="Glyco_transf_5"/>
    <property type="match status" value="1"/>
</dbReference>
<feature type="transmembrane region" description="Helical" evidence="3">
    <location>
        <begin position="665"/>
        <end position="691"/>
    </location>
</feature>
<proteinExistence type="predicted"/>
<dbReference type="EMBL" id="CAJNNW010037506">
    <property type="protein sequence ID" value="CAE8742434.1"/>
    <property type="molecule type" value="Genomic_DNA"/>
</dbReference>
<dbReference type="Proteomes" id="UP000626109">
    <property type="component" value="Unassembled WGS sequence"/>
</dbReference>
<feature type="domain" description="Starch synthase catalytic" evidence="6">
    <location>
        <begin position="8"/>
        <end position="129"/>
    </location>
</feature>
<keyword evidence="4" id="KW-0732">Signal</keyword>
<dbReference type="Pfam" id="PF00534">
    <property type="entry name" value="Glycos_transf_1"/>
    <property type="match status" value="1"/>
</dbReference>
<feature type="chain" id="PRO_5032752077" evidence="4">
    <location>
        <begin position="19"/>
        <end position="949"/>
    </location>
</feature>
<feature type="transmembrane region" description="Helical" evidence="3">
    <location>
        <begin position="797"/>
        <end position="819"/>
    </location>
</feature>
<name>A0A813LZC5_POLGL</name>
<dbReference type="PANTHER" id="PTHR47182">
    <property type="entry name" value="CELL WALL ALPHA-1,3-GLUCAN SYNTHASE AGS1-RELATED"/>
    <property type="match status" value="1"/>
</dbReference>
<reference evidence="7" key="1">
    <citation type="submission" date="2021-02" db="EMBL/GenBank/DDBJ databases">
        <authorList>
            <person name="Dougan E. K."/>
            <person name="Rhodes N."/>
            <person name="Thang M."/>
            <person name="Chan C."/>
        </authorList>
    </citation>
    <scope>NUCLEOTIDE SEQUENCE</scope>
</reference>
<organism evidence="7 8">
    <name type="scientific">Polarella glacialis</name>
    <name type="common">Dinoflagellate</name>
    <dbReference type="NCBI Taxonomy" id="89957"/>
    <lineage>
        <taxon>Eukaryota</taxon>
        <taxon>Sar</taxon>
        <taxon>Alveolata</taxon>
        <taxon>Dinophyceae</taxon>
        <taxon>Suessiales</taxon>
        <taxon>Suessiaceae</taxon>
        <taxon>Polarella</taxon>
    </lineage>
</organism>
<dbReference type="InterPro" id="IPR036259">
    <property type="entry name" value="MFS_trans_sf"/>
</dbReference>
<evidence type="ECO:0000256" key="3">
    <source>
        <dbReference type="SAM" id="Phobius"/>
    </source>
</evidence>
<dbReference type="GO" id="GO:0022857">
    <property type="term" value="F:transmembrane transporter activity"/>
    <property type="evidence" value="ECO:0007669"/>
    <property type="project" value="InterPro"/>
</dbReference>
<keyword evidence="2" id="KW-0808">Transferase</keyword>
<keyword evidence="3" id="KW-0812">Transmembrane</keyword>
<dbReference type="InterPro" id="IPR011701">
    <property type="entry name" value="MFS"/>
</dbReference>
<feature type="transmembrane region" description="Helical" evidence="3">
    <location>
        <begin position="632"/>
        <end position="653"/>
    </location>
</feature>
<keyword evidence="1" id="KW-0328">Glycosyltransferase</keyword>
<feature type="transmembrane region" description="Helical" evidence="3">
    <location>
        <begin position="712"/>
        <end position="739"/>
    </location>
</feature>